<keyword evidence="2" id="KW-1133">Transmembrane helix</keyword>
<gene>
    <name evidence="4" type="ORF">JW744_04815</name>
</gene>
<proteinExistence type="inferred from homology"/>
<comment type="similarity">
    <text evidence="1">Belongs to the protein kinase superfamily. ADCK protein kinase family.</text>
</comment>
<name>A0A938YP78_9ARCH</name>
<keyword evidence="4" id="KW-0418">Kinase</keyword>
<keyword evidence="4" id="KW-0808">Transferase</keyword>
<feature type="domain" description="Protein kinase" evidence="3">
    <location>
        <begin position="127"/>
        <end position="461"/>
    </location>
</feature>
<evidence type="ECO:0000256" key="2">
    <source>
        <dbReference type="SAM" id="Phobius"/>
    </source>
</evidence>
<sequence length="556" mass="64331">MMSFIETPGDIKRFLEIMRVFLKYGWESAFELSKMKEKFPFLSRLEGTHIGGTEIPGPVKLRKIFEELGPTFIKFGQMLSTRPDLVKEDYIEELKKLQDQAPSFDFVEVKHMIKSELGQPIEKIFKKFETKPVAAASLGQVHFAVLNSGQKVAVKVQRPDIEHTIAEDLRIISFIAGLVEKNIKSTQYYNPKSVAEQFADTIRKELDYNKEAKNAERFARNFRHDKAINIPKIFWKYTGKRVITMERAPGKKISEFYSSKDKALKKRIANKYIDCFFKQILVHGFFQADPHPANIFVLVKKGKPMLSLVDFGMVGRLDYDLRDNFATAMVLIVERNIKGLTTHFQAMKLIDRLYDEQQFMLDLSEIIDYFYDTDYNRIDFGGFGTALIKVMVRHRIRIPRHYLLFLRSISMAQDSVQKLYPEINLIEQAKPYIEKILEEKTKPSYMLKSFRENYFEFQRFFRELPESVINIFKRMEEENLKVSLEATTIDELSHSLSRSTTTLSVSIVMAALILASAMLLNTSIPTPIGNTTELGAFGFVIVLLIGLYVVMRIIRA</sequence>
<feature type="transmembrane region" description="Helical" evidence="2">
    <location>
        <begin position="503"/>
        <end position="522"/>
    </location>
</feature>
<dbReference type="Pfam" id="PF03109">
    <property type="entry name" value="ABC1"/>
    <property type="match status" value="1"/>
</dbReference>
<protein>
    <submittedName>
        <fullName evidence="4">AarF/ABC1/UbiB kinase family protein</fullName>
    </submittedName>
</protein>
<accession>A0A938YP78</accession>
<dbReference type="InterPro" id="IPR004147">
    <property type="entry name" value="ABC1_dom"/>
</dbReference>
<dbReference type="EMBL" id="JAFGDB010000082">
    <property type="protein sequence ID" value="MBN2067764.1"/>
    <property type="molecule type" value="Genomic_DNA"/>
</dbReference>
<dbReference type="GO" id="GO:0005524">
    <property type="term" value="F:ATP binding"/>
    <property type="evidence" value="ECO:0007669"/>
    <property type="project" value="InterPro"/>
</dbReference>
<keyword evidence="2" id="KW-0472">Membrane</keyword>
<dbReference type="AlphaFoldDB" id="A0A938YP78"/>
<evidence type="ECO:0000313" key="5">
    <source>
        <dbReference type="Proteomes" id="UP000809243"/>
    </source>
</evidence>
<dbReference type="PANTHER" id="PTHR10566:SF113">
    <property type="entry name" value="PROTEIN ACTIVITY OF BC1 COMPLEX KINASE 7, CHLOROPLASTIC"/>
    <property type="match status" value="1"/>
</dbReference>
<evidence type="ECO:0000256" key="1">
    <source>
        <dbReference type="ARBA" id="ARBA00009670"/>
    </source>
</evidence>
<dbReference type="InterPro" id="IPR000719">
    <property type="entry name" value="Prot_kinase_dom"/>
</dbReference>
<dbReference type="InterPro" id="IPR011009">
    <property type="entry name" value="Kinase-like_dom_sf"/>
</dbReference>
<dbReference type="PROSITE" id="PS50011">
    <property type="entry name" value="PROTEIN_KINASE_DOM"/>
    <property type="match status" value="1"/>
</dbReference>
<organism evidence="4 5">
    <name type="scientific">Candidatus Iainarchaeum sp</name>
    <dbReference type="NCBI Taxonomy" id="3101447"/>
    <lineage>
        <taxon>Archaea</taxon>
        <taxon>Candidatus Iainarchaeota</taxon>
        <taxon>Candidatus Iainarchaeia</taxon>
        <taxon>Candidatus Iainarchaeales</taxon>
        <taxon>Candidatus Iainarchaeaceae</taxon>
        <taxon>Candidatus Iainarchaeum</taxon>
    </lineage>
</organism>
<dbReference type="Proteomes" id="UP000809243">
    <property type="component" value="Unassembled WGS sequence"/>
</dbReference>
<reference evidence="4" key="1">
    <citation type="submission" date="2021-01" db="EMBL/GenBank/DDBJ databases">
        <title>Active Sulfur Cycling in an Early Earth Analoge.</title>
        <authorList>
            <person name="Hahn C.R."/>
            <person name="Youssef N.H."/>
            <person name="Elshahed M."/>
        </authorList>
    </citation>
    <scope>NUCLEOTIDE SEQUENCE</scope>
    <source>
        <strain evidence="4">Zod_Metabat.1151</strain>
    </source>
</reference>
<comment type="caution">
    <text evidence="4">The sequence shown here is derived from an EMBL/GenBank/DDBJ whole genome shotgun (WGS) entry which is preliminary data.</text>
</comment>
<feature type="transmembrane region" description="Helical" evidence="2">
    <location>
        <begin position="534"/>
        <end position="554"/>
    </location>
</feature>
<evidence type="ECO:0000259" key="3">
    <source>
        <dbReference type="PROSITE" id="PS50011"/>
    </source>
</evidence>
<evidence type="ECO:0000313" key="4">
    <source>
        <dbReference type="EMBL" id="MBN2067764.1"/>
    </source>
</evidence>
<dbReference type="CDD" id="cd05121">
    <property type="entry name" value="ABC1_ADCK3-like"/>
    <property type="match status" value="1"/>
</dbReference>
<dbReference type="PANTHER" id="PTHR10566">
    <property type="entry name" value="CHAPERONE-ACTIVITY OF BC1 COMPLEX CABC1 -RELATED"/>
    <property type="match status" value="1"/>
</dbReference>
<dbReference type="GO" id="GO:0004672">
    <property type="term" value="F:protein kinase activity"/>
    <property type="evidence" value="ECO:0007669"/>
    <property type="project" value="InterPro"/>
</dbReference>
<keyword evidence="2" id="KW-0812">Transmembrane</keyword>
<dbReference type="InterPro" id="IPR050154">
    <property type="entry name" value="UbiB_kinase"/>
</dbReference>
<dbReference type="SUPFAM" id="SSF56112">
    <property type="entry name" value="Protein kinase-like (PK-like)"/>
    <property type="match status" value="1"/>
</dbReference>